<evidence type="ECO:0000313" key="1">
    <source>
        <dbReference type="EMBL" id="SDR98460.1"/>
    </source>
</evidence>
<sequence length="99" mass="10986">MAEADLDVVIRSIAKKQHKSLMDAAKKRHGRFMGLAVKAKDKEKKARFKQIAKDTLLLAGAAARRLQVTAENAADSYLRSMKKAAEAQPVKKPVKKKKD</sequence>
<gene>
    <name evidence="1" type="ORF">SAMN05444158_0629</name>
</gene>
<organism evidence="1 2">
    <name type="scientific">Bradyrhizobium canariense</name>
    <dbReference type="NCBI Taxonomy" id="255045"/>
    <lineage>
        <taxon>Bacteria</taxon>
        <taxon>Pseudomonadati</taxon>
        <taxon>Pseudomonadota</taxon>
        <taxon>Alphaproteobacteria</taxon>
        <taxon>Hyphomicrobiales</taxon>
        <taxon>Nitrobacteraceae</taxon>
        <taxon>Bradyrhizobium</taxon>
    </lineage>
</organism>
<proteinExistence type="predicted"/>
<dbReference type="Proteomes" id="UP000243904">
    <property type="component" value="Chromosome I"/>
</dbReference>
<dbReference type="RefSeq" id="WP_100382466.1">
    <property type="nucleotide sequence ID" value="NZ_LT629750.1"/>
</dbReference>
<accession>A0A1H1NHZ7</accession>
<reference evidence="2" key="1">
    <citation type="submission" date="2016-10" db="EMBL/GenBank/DDBJ databases">
        <authorList>
            <person name="Varghese N."/>
            <person name="Submissions S."/>
        </authorList>
    </citation>
    <scope>NUCLEOTIDE SEQUENCE [LARGE SCALE GENOMIC DNA]</scope>
    <source>
        <strain evidence="2">GAS369</strain>
    </source>
</reference>
<name>A0A1H1NHZ7_9BRAD</name>
<protein>
    <submittedName>
        <fullName evidence="1">Uncharacterized protein</fullName>
    </submittedName>
</protein>
<evidence type="ECO:0000313" key="2">
    <source>
        <dbReference type="Proteomes" id="UP000243904"/>
    </source>
</evidence>
<keyword evidence="2" id="KW-1185">Reference proteome</keyword>
<dbReference type="AlphaFoldDB" id="A0A1H1NHZ7"/>
<dbReference type="EMBL" id="LT629750">
    <property type="protein sequence ID" value="SDR98460.1"/>
    <property type="molecule type" value="Genomic_DNA"/>
</dbReference>